<keyword evidence="2" id="KW-1185">Reference proteome</keyword>
<gene>
    <name evidence="1" type="ORF">dnl_54620</name>
</gene>
<organism evidence="1 2">
    <name type="scientific">Desulfonema limicola</name>
    <dbReference type="NCBI Taxonomy" id="45656"/>
    <lineage>
        <taxon>Bacteria</taxon>
        <taxon>Pseudomonadati</taxon>
        <taxon>Thermodesulfobacteriota</taxon>
        <taxon>Desulfobacteria</taxon>
        <taxon>Desulfobacterales</taxon>
        <taxon>Desulfococcaceae</taxon>
        <taxon>Desulfonema</taxon>
    </lineage>
</organism>
<dbReference type="EMBL" id="CP061799">
    <property type="protein sequence ID" value="QTA83069.1"/>
    <property type="molecule type" value="Genomic_DNA"/>
</dbReference>
<reference evidence="1" key="1">
    <citation type="journal article" date="2021" name="Microb. Physiol.">
        <title>Proteogenomic Insights into the Physiology of Marine, Sulfate-Reducing, Filamentous Desulfonema limicola and Desulfonema magnum.</title>
        <authorList>
            <person name="Schnaars V."/>
            <person name="Wohlbrand L."/>
            <person name="Scheve S."/>
            <person name="Hinrichs C."/>
            <person name="Reinhardt R."/>
            <person name="Rabus R."/>
        </authorList>
    </citation>
    <scope>NUCLEOTIDE SEQUENCE</scope>
    <source>
        <strain evidence="1">5ac10</strain>
    </source>
</reference>
<dbReference type="RefSeq" id="WP_207688914.1">
    <property type="nucleotide sequence ID" value="NZ_CP061799.1"/>
</dbReference>
<dbReference type="KEGG" id="dli:dnl_54620"/>
<sequence>MTLQVREILGQIRNEEIIAKGSSIKIRKKLEKLYGYGNWKKMKGIAEVRLSDGSVKQAEIHWFEAHGIGKKNIKVKYYLGG</sequence>
<dbReference type="AlphaFoldDB" id="A0A975GJ43"/>
<proteinExistence type="predicted"/>
<protein>
    <submittedName>
        <fullName evidence="1">Uncharacterized protein</fullName>
    </submittedName>
</protein>
<name>A0A975GJ43_9BACT</name>
<accession>A0A975GJ43</accession>
<dbReference type="Proteomes" id="UP000663720">
    <property type="component" value="Chromosome"/>
</dbReference>
<evidence type="ECO:0000313" key="2">
    <source>
        <dbReference type="Proteomes" id="UP000663720"/>
    </source>
</evidence>
<evidence type="ECO:0000313" key="1">
    <source>
        <dbReference type="EMBL" id="QTA83069.1"/>
    </source>
</evidence>